<organism evidence="3 4">
    <name type="scientific">Paraphoma chrysanthemicola</name>
    <dbReference type="NCBI Taxonomy" id="798071"/>
    <lineage>
        <taxon>Eukaryota</taxon>
        <taxon>Fungi</taxon>
        <taxon>Dikarya</taxon>
        <taxon>Ascomycota</taxon>
        <taxon>Pezizomycotina</taxon>
        <taxon>Dothideomycetes</taxon>
        <taxon>Pleosporomycetidae</taxon>
        <taxon>Pleosporales</taxon>
        <taxon>Pleosporineae</taxon>
        <taxon>Phaeosphaeriaceae</taxon>
        <taxon>Paraphoma</taxon>
    </lineage>
</organism>
<dbReference type="OrthoDB" id="3477286at2759"/>
<dbReference type="PANTHER" id="PTHR24148:SF64">
    <property type="entry name" value="HETEROKARYON INCOMPATIBILITY DOMAIN-CONTAINING PROTEIN"/>
    <property type="match status" value="1"/>
</dbReference>
<feature type="compositionally biased region" description="Polar residues" evidence="1">
    <location>
        <begin position="31"/>
        <end position="44"/>
    </location>
</feature>
<feature type="compositionally biased region" description="Polar residues" evidence="1">
    <location>
        <begin position="1"/>
        <end position="12"/>
    </location>
</feature>
<comment type="caution">
    <text evidence="3">The sequence shown here is derived from an EMBL/GenBank/DDBJ whole genome shotgun (WGS) entry which is preliminary data.</text>
</comment>
<feature type="region of interest" description="Disordered" evidence="1">
    <location>
        <begin position="1"/>
        <end position="78"/>
    </location>
</feature>
<name>A0A8K0VXZ2_9PLEO</name>
<protein>
    <recommendedName>
        <fullName evidence="2">Heterokaryon incompatibility domain-containing protein</fullName>
    </recommendedName>
</protein>
<reference evidence="3" key="1">
    <citation type="journal article" date="2021" name="Nat. Commun.">
        <title>Genetic determinants of endophytism in the Arabidopsis root mycobiome.</title>
        <authorList>
            <person name="Mesny F."/>
            <person name="Miyauchi S."/>
            <person name="Thiergart T."/>
            <person name="Pickel B."/>
            <person name="Atanasova L."/>
            <person name="Karlsson M."/>
            <person name="Huettel B."/>
            <person name="Barry K.W."/>
            <person name="Haridas S."/>
            <person name="Chen C."/>
            <person name="Bauer D."/>
            <person name="Andreopoulos W."/>
            <person name="Pangilinan J."/>
            <person name="LaButti K."/>
            <person name="Riley R."/>
            <person name="Lipzen A."/>
            <person name="Clum A."/>
            <person name="Drula E."/>
            <person name="Henrissat B."/>
            <person name="Kohler A."/>
            <person name="Grigoriev I.V."/>
            <person name="Martin F.M."/>
            <person name="Hacquard S."/>
        </authorList>
    </citation>
    <scope>NUCLEOTIDE SEQUENCE</scope>
    <source>
        <strain evidence="3">MPI-SDFR-AT-0120</strain>
    </source>
</reference>
<dbReference type="AlphaFoldDB" id="A0A8K0VXZ2"/>
<dbReference type="EMBL" id="JAGMVJ010000011">
    <property type="protein sequence ID" value="KAH7086231.1"/>
    <property type="molecule type" value="Genomic_DNA"/>
</dbReference>
<accession>A0A8K0VXZ2</accession>
<evidence type="ECO:0000259" key="2">
    <source>
        <dbReference type="Pfam" id="PF06985"/>
    </source>
</evidence>
<proteinExistence type="predicted"/>
<feature type="domain" description="Heterokaryon incompatibility" evidence="2">
    <location>
        <begin position="168"/>
        <end position="256"/>
    </location>
</feature>
<dbReference type="InterPro" id="IPR052895">
    <property type="entry name" value="HetReg/Transcr_Mod"/>
</dbReference>
<evidence type="ECO:0000313" key="4">
    <source>
        <dbReference type="Proteomes" id="UP000813461"/>
    </source>
</evidence>
<dbReference type="PANTHER" id="PTHR24148">
    <property type="entry name" value="ANKYRIN REPEAT DOMAIN-CONTAINING PROTEIN 39 HOMOLOG-RELATED"/>
    <property type="match status" value="1"/>
</dbReference>
<sequence>MSTPCDNAQAQPNDIPKNPYAASVLEGQEDITASNKRPSTSDTSRNAKRPRCSTPATPDPMPSDPHDPHVPDEDDSPFFFPPISFATTAAIPIGREGLRKPTGTAESSATGRMASLKATLIKKKAGSFYRYQHIWGDQVRVLVLKAGARNDPLNGTLLTIGDEKDYQYTALSYNWGDDSVESNINIQNDVKSAPIKSLQSLAESAMASQGPGVKKLLITSNLSDALKHLRQEDQPLLIWIDALCINQSDEVEKKEQRLPLNSNGAGESWHQVSRSTALALNSWSRSPRLFSGKVEMGRTNPRRVWRVLSAPFQNFETSDPRDTINAFVNIAKELDRAMSNKLQLAPEPDFTKDLFEVYRDFLQWVVATAKSLDTICRHWALPERATNMPTTPRLVDLPSYMQLVDHGAFGRGSEVFDGRNAGDSFVGQPGDHHHHASGFGWQHKTPEVEFRKDAEQTQAPQPSCGTPTATRSIVRDMSMLATSRCIGTVSSRNQPFADGVIPKECLQKLGWEYDWHAEQVEDVPEQLWQTLVADCGLNGDYIIHTMQQPIRRVFLHEAL</sequence>
<feature type="region of interest" description="Disordered" evidence="1">
    <location>
        <begin position="420"/>
        <end position="440"/>
    </location>
</feature>
<dbReference type="InterPro" id="IPR010730">
    <property type="entry name" value="HET"/>
</dbReference>
<gene>
    <name evidence="3" type="ORF">FB567DRAFT_593180</name>
</gene>
<dbReference type="Pfam" id="PF06985">
    <property type="entry name" value="HET"/>
    <property type="match status" value="1"/>
</dbReference>
<dbReference type="Proteomes" id="UP000813461">
    <property type="component" value="Unassembled WGS sequence"/>
</dbReference>
<evidence type="ECO:0000313" key="3">
    <source>
        <dbReference type="EMBL" id="KAH7086231.1"/>
    </source>
</evidence>
<keyword evidence="4" id="KW-1185">Reference proteome</keyword>
<evidence type="ECO:0000256" key="1">
    <source>
        <dbReference type="SAM" id="MobiDB-lite"/>
    </source>
</evidence>